<dbReference type="PROSITE" id="PS50885">
    <property type="entry name" value="HAMP"/>
    <property type="match status" value="1"/>
</dbReference>
<dbReference type="GO" id="GO:0004888">
    <property type="term" value="F:transmembrane signaling receptor activity"/>
    <property type="evidence" value="ECO:0007669"/>
    <property type="project" value="InterPro"/>
</dbReference>
<dbReference type="CDD" id="cd06225">
    <property type="entry name" value="HAMP"/>
    <property type="match status" value="1"/>
</dbReference>
<dbReference type="SUPFAM" id="SSF58104">
    <property type="entry name" value="Methyl-accepting chemotaxis protein (MCP) signaling domain"/>
    <property type="match status" value="1"/>
</dbReference>
<evidence type="ECO:0000256" key="5">
    <source>
        <dbReference type="PROSITE-ProRule" id="PRU00284"/>
    </source>
</evidence>
<gene>
    <name evidence="10" type="ORF">SAMN04487956_1691</name>
</gene>
<dbReference type="GO" id="GO:0005886">
    <property type="term" value="C:plasma membrane"/>
    <property type="evidence" value="ECO:0007669"/>
    <property type="project" value="TreeGrafter"/>
</dbReference>
<evidence type="ECO:0000256" key="2">
    <source>
        <dbReference type="ARBA" id="ARBA00022481"/>
    </source>
</evidence>
<dbReference type="PRINTS" id="PR00260">
    <property type="entry name" value="CHEMTRNSDUCR"/>
</dbReference>
<evidence type="ECO:0000256" key="6">
    <source>
        <dbReference type="SAM" id="MobiDB-lite"/>
    </source>
</evidence>
<organism evidence="10 11">
    <name type="scientific">Halomonas saccharevitans</name>
    <dbReference type="NCBI Taxonomy" id="416872"/>
    <lineage>
        <taxon>Bacteria</taxon>
        <taxon>Pseudomonadati</taxon>
        <taxon>Pseudomonadota</taxon>
        <taxon>Gammaproteobacteria</taxon>
        <taxon>Oceanospirillales</taxon>
        <taxon>Halomonadaceae</taxon>
        <taxon>Halomonas</taxon>
    </lineage>
</organism>
<dbReference type="InterPro" id="IPR029150">
    <property type="entry name" value="dCache_3"/>
</dbReference>
<dbReference type="Pfam" id="PF00672">
    <property type="entry name" value="HAMP"/>
    <property type="match status" value="1"/>
</dbReference>
<evidence type="ECO:0000256" key="4">
    <source>
        <dbReference type="ARBA" id="ARBA00029447"/>
    </source>
</evidence>
<evidence type="ECO:0000256" key="1">
    <source>
        <dbReference type="ARBA" id="ARBA00004370"/>
    </source>
</evidence>
<dbReference type="SUPFAM" id="SSF103190">
    <property type="entry name" value="Sensory domain-like"/>
    <property type="match status" value="1"/>
</dbReference>
<dbReference type="Pfam" id="PF00015">
    <property type="entry name" value="MCPsignal"/>
    <property type="match status" value="1"/>
</dbReference>
<dbReference type="SMART" id="SM00283">
    <property type="entry name" value="MA"/>
    <property type="match status" value="1"/>
</dbReference>
<dbReference type="Proteomes" id="UP000199594">
    <property type="component" value="Unassembled WGS sequence"/>
</dbReference>
<dbReference type="SMART" id="SM00304">
    <property type="entry name" value="HAMP"/>
    <property type="match status" value="1"/>
</dbReference>
<dbReference type="InterPro" id="IPR004089">
    <property type="entry name" value="MCPsignal_dom"/>
</dbReference>
<dbReference type="PANTHER" id="PTHR43531">
    <property type="entry name" value="PROTEIN ICFG"/>
    <property type="match status" value="1"/>
</dbReference>
<keyword evidence="2" id="KW-0488">Methylation</keyword>
<dbReference type="FunFam" id="1.10.287.950:FF:000001">
    <property type="entry name" value="Methyl-accepting chemotaxis sensory transducer"/>
    <property type="match status" value="1"/>
</dbReference>
<comment type="similarity">
    <text evidence="4">Belongs to the methyl-accepting chemotaxis (MCP) protein family.</text>
</comment>
<comment type="subcellular location">
    <subcellularLocation>
        <location evidence="1">Membrane</location>
    </subcellularLocation>
</comment>
<dbReference type="AlphaFoldDB" id="A0A1I7CWX6"/>
<keyword evidence="3 5" id="KW-0807">Transducer</keyword>
<protein>
    <submittedName>
        <fullName evidence="10">Methyl-accepting chemotaxis sensory transducer with Cache sensor</fullName>
    </submittedName>
</protein>
<dbReference type="PANTHER" id="PTHR43531:SF14">
    <property type="entry name" value="METHYL-ACCEPTING CHEMOTAXIS PROTEIN I-RELATED"/>
    <property type="match status" value="1"/>
</dbReference>
<dbReference type="InterPro" id="IPR003660">
    <property type="entry name" value="HAMP_dom"/>
</dbReference>
<feature type="compositionally biased region" description="Basic and acidic residues" evidence="6">
    <location>
        <begin position="550"/>
        <end position="561"/>
    </location>
</feature>
<evidence type="ECO:0000313" key="10">
    <source>
        <dbReference type="EMBL" id="SFU03898.1"/>
    </source>
</evidence>
<feature type="transmembrane region" description="Helical" evidence="7">
    <location>
        <begin position="221"/>
        <end position="240"/>
    </location>
</feature>
<feature type="compositionally biased region" description="Low complexity" evidence="6">
    <location>
        <begin position="562"/>
        <end position="576"/>
    </location>
</feature>
<dbReference type="Gene3D" id="3.30.450.20">
    <property type="entry name" value="PAS domain"/>
    <property type="match status" value="1"/>
</dbReference>
<keyword evidence="7" id="KW-0812">Transmembrane</keyword>
<name>A0A1I7CWX6_9GAMM</name>
<evidence type="ECO:0000256" key="3">
    <source>
        <dbReference type="ARBA" id="ARBA00023224"/>
    </source>
</evidence>
<dbReference type="CDD" id="cd11386">
    <property type="entry name" value="MCP_signal"/>
    <property type="match status" value="1"/>
</dbReference>
<dbReference type="GO" id="GO:0007165">
    <property type="term" value="P:signal transduction"/>
    <property type="evidence" value="ECO:0007669"/>
    <property type="project" value="UniProtKB-KW"/>
</dbReference>
<evidence type="ECO:0000259" key="8">
    <source>
        <dbReference type="PROSITE" id="PS50111"/>
    </source>
</evidence>
<dbReference type="PROSITE" id="PS50111">
    <property type="entry name" value="CHEMOTAXIS_TRANSDUC_2"/>
    <property type="match status" value="1"/>
</dbReference>
<evidence type="ECO:0000256" key="7">
    <source>
        <dbReference type="SAM" id="Phobius"/>
    </source>
</evidence>
<dbReference type="Gene3D" id="1.10.287.950">
    <property type="entry name" value="Methyl-accepting chemotaxis protein"/>
    <property type="match status" value="1"/>
</dbReference>
<sequence length="585" mass="62359">MSHLASGIPDVQAALAGEDRDRLAALFEPGFATLKEGGVRQFQFHLPPATSFLRVHKPEKFGDDLSVLRPTIVETNRTQAPVSGVDQGVAGLGIRGIVPVFHRDEHVGSLEFGMSLGQGFFESFANQYGVEAGLHLKTTGGFTSYASSLEGSGLLPDSTLQGAFEGEGERERAVHYTERDGTPLAVMGHVVKDYAGTPIGVVEIALDRTNYVAAMDLARNAALLIAALTLGAGMIVAYWLSRTITRPIKNTVTAMENIAAGEGDLTRRLDDSGRDELSELATQFNAFVARMQQTLREVRGTTYSVYQAAGEISQSSEELATRTEQSAANLQETSASMEEITATVNHSAESASQANQLVQSTAEVARQGKAAMDQVERTMSDINASSAKISDIITMIDSIAFQTNILALNASVEAARAGEHGRGFAVVAEEVRTLASRSSEASQEIRQLIDASTSHTHSGAELVRSAGQTMKDIVASVARVTDVIAEISAGAKEQSNGIGQINTAVAEMDTMTQQNAAMVQQSSSSAGEMKDHAQRLSQLVDSFVLGEEQRKMAAPRSEQRPVARPAACPAARPVAATQADDWEEF</sequence>
<proteinExistence type="inferred from homology"/>
<keyword evidence="7" id="KW-0472">Membrane</keyword>
<dbReference type="InterPro" id="IPR029151">
    <property type="entry name" value="Sensor-like_sf"/>
</dbReference>
<feature type="domain" description="HAMP" evidence="9">
    <location>
        <begin position="242"/>
        <end position="296"/>
    </location>
</feature>
<dbReference type="Pfam" id="PF14827">
    <property type="entry name" value="dCache_3"/>
    <property type="match status" value="1"/>
</dbReference>
<dbReference type="OrthoDB" id="2489132at2"/>
<evidence type="ECO:0000259" key="9">
    <source>
        <dbReference type="PROSITE" id="PS50885"/>
    </source>
</evidence>
<dbReference type="InterPro" id="IPR004090">
    <property type="entry name" value="Chemotax_Me-accpt_rcpt"/>
</dbReference>
<reference evidence="10 11" key="1">
    <citation type="submission" date="2016-10" db="EMBL/GenBank/DDBJ databases">
        <authorList>
            <person name="de Groot N.N."/>
        </authorList>
    </citation>
    <scope>NUCLEOTIDE SEQUENCE [LARGE SCALE GENOMIC DNA]</scope>
    <source>
        <strain evidence="10 11">CGMCC 1.6493</strain>
    </source>
</reference>
<dbReference type="InterPro" id="IPR051310">
    <property type="entry name" value="MCP_chemotaxis"/>
</dbReference>
<feature type="domain" description="Methyl-accepting transducer" evidence="8">
    <location>
        <begin position="301"/>
        <end position="530"/>
    </location>
</feature>
<evidence type="ECO:0000313" key="11">
    <source>
        <dbReference type="Proteomes" id="UP000199594"/>
    </source>
</evidence>
<accession>A0A1I7CWX6</accession>
<dbReference type="EMBL" id="FPAQ01000069">
    <property type="protein sequence ID" value="SFU03898.1"/>
    <property type="molecule type" value="Genomic_DNA"/>
</dbReference>
<dbReference type="GO" id="GO:0006935">
    <property type="term" value="P:chemotaxis"/>
    <property type="evidence" value="ECO:0007669"/>
    <property type="project" value="InterPro"/>
</dbReference>
<feature type="region of interest" description="Disordered" evidence="6">
    <location>
        <begin position="550"/>
        <end position="585"/>
    </location>
</feature>
<keyword evidence="7" id="KW-1133">Transmembrane helix</keyword>